<keyword evidence="5 6" id="KW-0472">Membrane</keyword>
<dbReference type="InterPro" id="IPR051791">
    <property type="entry name" value="Pra-immunoreactive"/>
</dbReference>
<keyword evidence="3 6" id="KW-0812">Transmembrane</keyword>
<dbReference type="GO" id="GO:0005886">
    <property type="term" value="C:plasma membrane"/>
    <property type="evidence" value="ECO:0007669"/>
    <property type="project" value="UniProtKB-SubCell"/>
</dbReference>
<evidence type="ECO:0000256" key="4">
    <source>
        <dbReference type="ARBA" id="ARBA00022989"/>
    </source>
</evidence>
<dbReference type="PANTHER" id="PTHR36115">
    <property type="entry name" value="PROLINE-RICH ANTIGEN HOMOLOG-RELATED"/>
    <property type="match status" value="1"/>
</dbReference>
<dbReference type="RefSeq" id="WP_096236707.1">
    <property type="nucleotide sequence ID" value="NZ_CP023422.1"/>
</dbReference>
<dbReference type="InterPro" id="IPR010432">
    <property type="entry name" value="RDD"/>
</dbReference>
<proteinExistence type="predicted"/>
<comment type="subcellular location">
    <subcellularLocation>
        <location evidence="1">Cell membrane</location>
        <topology evidence="1">Multi-pass membrane protein</topology>
    </subcellularLocation>
</comment>
<dbReference type="Proteomes" id="UP000218437">
    <property type="component" value="Chromosome"/>
</dbReference>
<keyword evidence="9" id="KW-1185">Reference proteome</keyword>
<protein>
    <submittedName>
        <fullName evidence="8">RDD family protein</fullName>
    </submittedName>
</protein>
<feature type="transmembrane region" description="Helical" evidence="6">
    <location>
        <begin position="132"/>
        <end position="151"/>
    </location>
</feature>
<dbReference type="Pfam" id="PF06271">
    <property type="entry name" value="RDD"/>
    <property type="match status" value="1"/>
</dbReference>
<evidence type="ECO:0000313" key="8">
    <source>
        <dbReference type="EMBL" id="ATD62347.1"/>
    </source>
</evidence>
<dbReference type="KEGG" id="jsv:CNX70_21000"/>
<evidence type="ECO:0000256" key="5">
    <source>
        <dbReference type="ARBA" id="ARBA00023136"/>
    </source>
</evidence>
<dbReference type="EMBL" id="CP023422">
    <property type="protein sequence ID" value="ATD62347.1"/>
    <property type="molecule type" value="Genomic_DNA"/>
</dbReference>
<evidence type="ECO:0000256" key="1">
    <source>
        <dbReference type="ARBA" id="ARBA00004651"/>
    </source>
</evidence>
<evidence type="ECO:0000256" key="6">
    <source>
        <dbReference type="SAM" id="Phobius"/>
    </source>
</evidence>
<evidence type="ECO:0000256" key="2">
    <source>
        <dbReference type="ARBA" id="ARBA00022475"/>
    </source>
</evidence>
<accession>A0A290WZN7</accession>
<name>A0A290WZN7_9BURK</name>
<organism evidence="8 9">
    <name type="scientific">Janthinobacterium svalbardensis</name>
    <dbReference type="NCBI Taxonomy" id="368607"/>
    <lineage>
        <taxon>Bacteria</taxon>
        <taxon>Pseudomonadati</taxon>
        <taxon>Pseudomonadota</taxon>
        <taxon>Betaproteobacteria</taxon>
        <taxon>Burkholderiales</taxon>
        <taxon>Oxalobacteraceae</taxon>
        <taxon>Janthinobacterium</taxon>
    </lineage>
</organism>
<feature type="transmembrane region" description="Helical" evidence="6">
    <location>
        <begin position="31"/>
        <end position="52"/>
    </location>
</feature>
<evidence type="ECO:0000259" key="7">
    <source>
        <dbReference type="Pfam" id="PF06271"/>
    </source>
</evidence>
<sequence length="181" mass="20011">MPNSTNSTPAASITSHPTIKRRLISMVYESLLALAVLFLPFLLFELAVQGAHTPLTEHMRQCLAFLVMGAYFIHQWSREGQTLAMKTWRLKVVLPGHTHVPLRVAAFRYILSWMWLLPALLVSYAFDLQHWTALGAIGVGILAWSATALLTGNGQFLHDKLAGTQIVQLPAPAKKSKKVAA</sequence>
<keyword evidence="2" id="KW-1003">Cell membrane</keyword>
<reference evidence="8 9" key="1">
    <citation type="submission" date="2017-09" db="EMBL/GenBank/DDBJ databases">
        <title>Complete genome sequence of Janthinobacterium svalbardensis PAMC 27463.</title>
        <authorList>
            <person name="Cho Y.-J."/>
            <person name="Cho A."/>
            <person name="Kim O.-S."/>
            <person name="Lee J.-I."/>
        </authorList>
    </citation>
    <scope>NUCLEOTIDE SEQUENCE [LARGE SCALE GENOMIC DNA]</scope>
    <source>
        <strain evidence="8 9">PAMC 27463</strain>
    </source>
</reference>
<dbReference type="AlphaFoldDB" id="A0A290WZN7"/>
<evidence type="ECO:0000313" key="9">
    <source>
        <dbReference type="Proteomes" id="UP000218437"/>
    </source>
</evidence>
<keyword evidence="4 6" id="KW-1133">Transmembrane helix</keyword>
<dbReference type="PANTHER" id="PTHR36115:SF10">
    <property type="entry name" value="RDD DOMAIN-CONTAINING PROTEIN"/>
    <property type="match status" value="1"/>
</dbReference>
<feature type="transmembrane region" description="Helical" evidence="6">
    <location>
        <begin position="106"/>
        <end position="126"/>
    </location>
</feature>
<feature type="domain" description="RDD" evidence="7">
    <location>
        <begin position="17"/>
        <end position="163"/>
    </location>
</feature>
<gene>
    <name evidence="8" type="ORF">CNX70_21000</name>
</gene>
<evidence type="ECO:0000256" key="3">
    <source>
        <dbReference type="ARBA" id="ARBA00022692"/>
    </source>
</evidence>